<gene>
    <name evidence="1" type="ORF">FAZ78_12975</name>
</gene>
<name>A0A4U0YZF6_9RHOB</name>
<proteinExistence type="predicted"/>
<accession>A0A4U0YZF6</accession>
<dbReference type="AlphaFoldDB" id="A0A4U0YZF6"/>
<comment type="caution">
    <text evidence="1">The sequence shown here is derived from an EMBL/GenBank/DDBJ whole genome shotgun (WGS) entry which is preliminary data.</text>
</comment>
<feature type="non-terminal residue" evidence="1">
    <location>
        <position position="1"/>
    </location>
</feature>
<dbReference type="Proteomes" id="UP000306340">
    <property type="component" value="Unassembled WGS sequence"/>
</dbReference>
<sequence length="51" mass="5362">ATGRPRDSLIASPAVWQGDRLVAAPLAGLQNGWSAATGRLEEAFFLSVLSH</sequence>
<dbReference type="EMBL" id="SWAU01000118">
    <property type="protein sequence ID" value="TKA96146.1"/>
    <property type="molecule type" value="Genomic_DNA"/>
</dbReference>
<evidence type="ECO:0000313" key="2">
    <source>
        <dbReference type="Proteomes" id="UP000306340"/>
    </source>
</evidence>
<evidence type="ECO:0000313" key="1">
    <source>
        <dbReference type="EMBL" id="TKA96146.1"/>
    </source>
</evidence>
<organism evidence="1 2">
    <name type="scientific">Cereibacter changlensis</name>
    <dbReference type="NCBI Taxonomy" id="402884"/>
    <lineage>
        <taxon>Bacteria</taxon>
        <taxon>Pseudomonadati</taxon>
        <taxon>Pseudomonadota</taxon>
        <taxon>Alphaproteobacteria</taxon>
        <taxon>Rhodobacterales</taxon>
        <taxon>Paracoccaceae</taxon>
        <taxon>Cereibacter</taxon>
    </lineage>
</organism>
<reference evidence="1 2" key="1">
    <citation type="submission" date="2019-04" db="EMBL/GenBank/DDBJ databases">
        <title>Crypto-aerobic microbial life in anoxic (sulfidic) marine sediments.</title>
        <authorList>
            <person name="Bhattacharya S."/>
            <person name="Roy C."/>
            <person name="Mondal N."/>
            <person name="Sarkar J."/>
            <person name="Mandal S."/>
            <person name="Rameez M.J."/>
            <person name="Ghosh W."/>
        </authorList>
    </citation>
    <scope>NUCLEOTIDE SEQUENCE [LARGE SCALE GENOMIC DNA]</scope>
    <source>
        <strain evidence="1 2">SBBC</strain>
    </source>
</reference>
<protein>
    <submittedName>
        <fullName evidence="1">tRNA(Ile)-lysidine synthetase</fullName>
    </submittedName>
</protein>